<evidence type="ECO:0000256" key="1">
    <source>
        <dbReference type="SAM" id="MobiDB-lite"/>
    </source>
</evidence>
<evidence type="ECO:0008006" key="5">
    <source>
        <dbReference type="Google" id="ProtNLM"/>
    </source>
</evidence>
<sequence>MNKKVRMFSCHSAALPTLPRRSMIATAVTFALAAPAIHASAATLSVGPGKAYAMPCQALTRAAAGDVVEIDAAGSYAGDVCAFAVDNLTIRGVNGRPKIDAAGRYAAGKGTWVVQGKSNVIENVEMFGAKVPDRNGAAIRLDGIHLTLRGSYLHDNENGILTSNDGISDIVIENTEFSRNGYGDGYSHNLYVGHVNSLTFRYNYSHDANVGHNLKSRAKLNTITYNRFSSSGQGQPSYEIDLPNAGTSYVIGNVVQQPANNGNSNLLTYGTEGATNPGQDLYVVNNTFINDYSSGGNFILVGSTVTTPVLIQNNIFAGTGTMTNQTLATLKTNYQSLLPAFVDRANYDLRPASGAPFINAGSAPGTSASGVSLVPVNEYRHVASAQVRPVAGQLDIGAYEAAASVTTTTVVTGAPTTTTRASTTSTQASTTTTKAPTTTTQVTTTTSPAQSSTQATTTTSRASTTTTQAASTSTTKASTTTTRRSTTTTKAATTSTKASTTSTKASTTSTKAATTTTRASTTTTRAASTTTRAATTTTKASSTTTSSTTTSTAYTNPRPWWRWWR</sequence>
<dbReference type="SUPFAM" id="SSF51126">
    <property type="entry name" value="Pectin lyase-like"/>
    <property type="match status" value="1"/>
</dbReference>
<gene>
    <name evidence="3" type="ORF">EDC30_105179</name>
</gene>
<protein>
    <recommendedName>
        <fullName evidence="5">Parallel beta helix pectate lyase-like protein</fullName>
    </recommendedName>
</protein>
<dbReference type="Proteomes" id="UP000295382">
    <property type="component" value="Unassembled WGS sequence"/>
</dbReference>
<accession>A0A4R3HUP9</accession>
<comment type="caution">
    <text evidence="3">The sequence shown here is derived from an EMBL/GenBank/DDBJ whole genome shotgun (WGS) entry which is preliminary data.</text>
</comment>
<dbReference type="EMBL" id="SLZQ01000005">
    <property type="protein sequence ID" value="TCS36957.1"/>
    <property type="molecule type" value="Genomic_DNA"/>
</dbReference>
<evidence type="ECO:0000313" key="4">
    <source>
        <dbReference type="Proteomes" id="UP000295382"/>
    </source>
</evidence>
<evidence type="ECO:0000313" key="3">
    <source>
        <dbReference type="EMBL" id="TCS36957.1"/>
    </source>
</evidence>
<reference evidence="3 4" key="1">
    <citation type="submission" date="2019-03" db="EMBL/GenBank/DDBJ databases">
        <title>Genomic Encyclopedia of Type Strains, Phase IV (KMG-IV): sequencing the most valuable type-strain genomes for metagenomic binning, comparative biology and taxonomic classification.</title>
        <authorList>
            <person name="Goeker M."/>
        </authorList>
    </citation>
    <scope>NUCLEOTIDE SEQUENCE [LARGE SCALE GENOMIC DNA]</scope>
    <source>
        <strain evidence="3 4">DSM 7445</strain>
    </source>
</reference>
<dbReference type="AlphaFoldDB" id="A0A4R3HUP9"/>
<proteinExistence type="predicted"/>
<organism evidence="3 4">
    <name type="scientific">Paucimonas lemoignei</name>
    <name type="common">Pseudomonas lemoignei</name>
    <dbReference type="NCBI Taxonomy" id="29443"/>
    <lineage>
        <taxon>Bacteria</taxon>
        <taxon>Pseudomonadati</taxon>
        <taxon>Pseudomonadota</taxon>
        <taxon>Betaproteobacteria</taxon>
        <taxon>Burkholderiales</taxon>
        <taxon>Burkholderiaceae</taxon>
        <taxon>Paucimonas</taxon>
    </lineage>
</organism>
<dbReference type="PANTHER" id="PTHR23202">
    <property type="entry name" value="WASP INTERACTING PROTEIN-RELATED"/>
    <property type="match status" value="1"/>
</dbReference>
<feature type="chain" id="PRO_5020251659" description="Parallel beta helix pectate lyase-like protein" evidence="2">
    <location>
        <begin position="42"/>
        <end position="565"/>
    </location>
</feature>
<feature type="signal peptide" evidence="2">
    <location>
        <begin position="1"/>
        <end position="41"/>
    </location>
</feature>
<keyword evidence="2" id="KW-0732">Signal</keyword>
<dbReference type="InterPro" id="IPR011050">
    <property type="entry name" value="Pectin_lyase_fold/virulence"/>
</dbReference>
<name>A0A4R3HUP9_PAULE</name>
<keyword evidence="4" id="KW-1185">Reference proteome</keyword>
<evidence type="ECO:0000256" key="2">
    <source>
        <dbReference type="SAM" id="SignalP"/>
    </source>
</evidence>
<feature type="region of interest" description="Disordered" evidence="1">
    <location>
        <begin position="416"/>
        <end position="558"/>
    </location>
</feature>
<dbReference type="RefSeq" id="WP_207907251.1">
    <property type="nucleotide sequence ID" value="NZ_SLZQ01000005.1"/>
</dbReference>
<dbReference type="Gene3D" id="2.160.20.10">
    <property type="entry name" value="Single-stranded right-handed beta-helix, Pectin lyase-like"/>
    <property type="match status" value="1"/>
</dbReference>
<dbReference type="PANTHER" id="PTHR23202:SF124">
    <property type="entry name" value="C2H2-TYPE DOMAIN-CONTAINING PROTEIN-RELATED"/>
    <property type="match status" value="1"/>
</dbReference>
<dbReference type="InterPro" id="IPR012334">
    <property type="entry name" value="Pectin_lyas_fold"/>
</dbReference>
<feature type="compositionally biased region" description="Low complexity" evidence="1">
    <location>
        <begin position="416"/>
        <end position="553"/>
    </location>
</feature>